<dbReference type="EMBL" id="QFNN01000010">
    <property type="protein sequence ID" value="PZO91363.1"/>
    <property type="molecule type" value="Genomic_DNA"/>
</dbReference>
<keyword evidence="3" id="KW-0413">Isomerase</keyword>
<feature type="signal peptide" evidence="2">
    <location>
        <begin position="1"/>
        <end position="24"/>
    </location>
</feature>
<dbReference type="Proteomes" id="UP000249066">
    <property type="component" value="Unassembled WGS sequence"/>
</dbReference>
<keyword evidence="2" id="KW-0732">Signal</keyword>
<dbReference type="NCBIfam" id="TIGR02925">
    <property type="entry name" value="cis_trans_EpsD"/>
    <property type="match status" value="1"/>
</dbReference>
<evidence type="ECO:0000313" key="3">
    <source>
        <dbReference type="EMBL" id="PZO91363.1"/>
    </source>
</evidence>
<dbReference type="Gene3D" id="1.10.8.1040">
    <property type="match status" value="1"/>
</dbReference>
<evidence type="ECO:0000256" key="1">
    <source>
        <dbReference type="SAM" id="MobiDB-lite"/>
    </source>
</evidence>
<dbReference type="AlphaFoldDB" id="A0A2W5AAS8"/>
<reference evidence="3 4" key="1">
    <citation type="submission" date="2017-08" db="EMBL/GenBank/DDBJ databases">
        <title>Infants hospitalized years apart are colonized by the same room-sourced microbial strains.</title>
        <authorList>
            <person name="Brooks B."/>
            <person name="Olm M.R."/>
            <person name="Firek B.A."/>
            <person name="Baker R."/>
            <person name="Thomas B.C."/>
            <person name="Morowitz M.J."/>
            <person name="Banfield J.F."/>
        </authorList>
    </citation>
    <scope>NUCLEOTIDE SEQUENCE [LARGE SCALE GENOMIC DNA]</scope>
    <source>
        <strain evidence="3">S2_018_000_R2_101</strain>
    </source>
</reference>
<dbReference type="InterPro" id="IPR014274">
    <property type="entry name" value="PPIase_EpsD"/>
</dbReference>
<feature type="region of interest" description="Disordered" evidence="1">
    <location>
        <begin position="281"/>
        <end position="309"/>
    </location>
</feature>
<organism evidence="3 4">
    <name type="scientific">Sphingomonas sanxanigenens</name>
    <dbReference type="NCBI Taxonomy" id="397260"/>
    <lineage>
        <taxon>Bacteria</taxon>
        <taxon>Pseudomonadati</taxon>
        <taxon>Pseudomonadota</taxon>
        <taxon>Alphaproteobacteria</taxon>
        <taxon>Sphingomonadales</taxon>
        <taxon>Sphingomonadaceae</taxon>
        <taxon>Sphingomonas</taxon>
    </lineage>
</organism>
<dbReference type="GO" id="GO:0016853">
    <property type="term" value="F:isomerase activity"/>
    <property type="evidence" value="ECO:0007669"/>
    <property type="project" value="UniProtKB-KW"/>
</dbReference>
<name>A0A2W5AAS8_9SPHN</name>
<evidence type="ECO:0000256" key="2">
    <source>
        <dbReference type="SAM" id="SignalP"/>
    </source>
</evidence>
<dbReference type="PROSITE" id="PS51257">
    <property type="entry name" value="PROKAR_LIPOPROTEIN"/>
    <property type="match status" value="1"/>
</dbReference>
<dbReference type="SUPFAM" id="SSF109998">
    <property type="entry name" value="Triger factor/SurA peptide-binding domain-like"/>
    <property type="match status" value="1"/>
</dbReference>
<gene>
    <name evidence="3" type="primary">epsD</name>
    <name evidence="3" type="ORF">DI623_03460</name>
</gene>
<evidence type="ECO:0000313" key="4">
    <source>
        <dbReference type="Proteomes" id="UP000249066"/>
    </source>
</evidence>
<accession>A0A2W5AAS8</accession>
<protein>
    <submittedName>
        <fullName evidence="3">Peptidyl-prolyl cis-trans isomerase, EpsD family</fullName>
    </submittedName>
</protein>
<dbReference type="InterPro" id="IPR027304">
    <property type="entry name" value="Trigger_fact/SurA_dom_sf"/>
</dbReference>
<proteinExistence type="predicted"/>
<feature type="chain" id="PRO_5016024160" evidence="2">
    <location>
        <begin position="25"/>
        <end position="309"/>
    </location>
</feature>
<sequence length="309" mass="33644">MRRANMRKMISGGLLAGTMLLALGACGKKDAAAGLEKGQVIATVDGKDITIHELNAELQGIQMPTGEARKIIEQNALQQIINRRILSDIARERGLDKTPAYLLQERRADDQILVDMLQRSIASTIPQPTKSEAQKFMDDNPEMFAQRKIFTVDQIQFELPADEAKLKAFQPLKTMEEVQAKLDADHLQYKRAPGQMDALRMPPQLLQQILKLPAGEVFIIPVPGRPILVANKIVETKVVPFTGDQALAAAMQQVQMRKLNDLANKELEGKVKAARDAVKYQPGYGPAKPGAPTPAASGSPAASASPAAK</sequence>
<feature type="compositionally biased region" description="Low complexity" evidence="1">
    <location>
        <begin position="282"/>
        <end position="309"/>
    </location>
</feature>
<comment type="caution">
    <text evidence="3">The sequence shown here is derived from an EMBL/GenBank/DDBJ whole genome shotgun (WGS) entry which is preliminary data.</text>
</comment>